<keyword evidence="1" id="KW-0245">EGF-like domain</keyword>
<feature type="region of interest" description="Disordered" evidence="2">
    <location>
        <begin position="211"/>
        <end position="231"/>
    </location>
</feature>
<sequence length="247" mass="27939">MQTPRYFLYCRCDFGWKGLFCSECVPLAGCQNGYCRTAHQCECFSNWGGVLCNIDLDYCSNHKDVCKNGGICLTDDSTLYKCNCTAEYYGRNCERRKELDCSMLDCGAGKCVIIETPHCECPSGYVGAHCEYFESERIHRTIQENRDSKPSFRIDVLLISIAILILAVCLAVISVLIRFICEKLEFIQKEGQSIPFYSAHWVAAEVHLRGRHSRSSSPPPTYDTGQSRSPCKSWLKSNTDLLEEVTV</sequence>
<evidence type="ECO:0000256" key="2">
    <source>
        <dbReference type="SAM" id="MobiDB-lite"/>
    </source>
</evidence>
<feature type="transmembrane region" description="Helical" evidence="3">
    <location>
        <begin position="156"/>
        <end position="180"/>
    </location>
</feature>
<feature type="disulfide bond" evidence="1">
    <location>
        <begin position="101"/>
        <end position="111"/>
    </location>
</feature>
<dbReference type="PROSITE" id="PS01186">
    <property type="entry name" value="EGF_2"/>
    <property type="match status" value="1"/>
</dbReference>
<keyword evidence="3" id="KW-0472">Membrane</keyword>
<name>A0A3P7JH65_STRVU</name>
<dbReference type="OrthoDB" id="5912267at2759"/>
<dbReference type="PROSITE" id="PS50026">
    <property type="entry name" value="EGF_3"/>
    <property type="match status" value="2"/>
</dbReference>
<gene>
    <name evidence="5" type="ORF">SVUK_LOCUS12582</name>
</gene>
<evidence type="ECO:0000256" key="3">
    <source>
        <dbReference type="SAM" id="Phobius"/>
    </source>
</evidence>
<dbReference type="AlphaFoldDB" id="A0A3P7JH65"/>
<feature type="disulfide bond" evidence="1">
    <location>
        <begin position="121"/>
        <end position="130"/>
    </location>
</feature>
<dbReference type="PANTHER" id="PTHR24033:SF151">
    <property type="entry name" value="NOTCH 2"/>
    <property type="match status" value="1"/>
</dbReference>
<keyword evidence="1" id="KW-1015">Disulfide bond</keyword>
<keyword evidence="3" id="KW-1133">Transmembrane helix</keyword>
<dbReference type="CDD" id="cd00054">
    <property type="entry name" value="EGF_CA"/>
    <property type="match status" value="1"/>
</dbReference>
<evidence type="ECO:0000313" key="5">
    <source>
        <dbReference type="EMBL" id="VDM77584.1"/>
    </source>
</evidence>
<protein>
    <recommendedName>
        <fullName evidence="4">EGF-like domain-containing protein</fullName>
    </recommendedName>
</protein>
<reference evidence="5 6" key="1">
    <citation type="submission" date="2018-11" db="EMBL/GenBank/DDBJ databases">
        <authorList>
            <consortium name="Pathogen Informatics"/>
        </authorList>
    </citation>
    <scope>NUCLEOTIDE SEQUENCE [LARGE SCALE GENOMIC DNA]</scope>
</reference>
<keyword evidence="6" id="KW-1185">Reference proteome</keyword>
<dbReference type="PROSITE" id="PS00022">
    <property type="entry name" value="EGF_1"/>
    <property type="match status" value="3"/>
</dbReference>
<feature type="domain" description="EGF-like" evidence="4">
    <location>
        <begin position="97"/>
        <end position="131"/>
    </location>
</feature>
<dbReference type="InterPro" id="IPR051830">
    <property type="entry name" value="NOTCH_homolog"/>
</dbReference>
<dbReference type="SMART" id="SM00181">
    <property type="entry name" value="EGF"/>
    <property type="match status" value="3"/>
</dbReference>
<feature type="domain" description="EGF-like" evidence="4">
    <location>
        <begin position="55"/>
        <end position="94"/>
    </location>
</feature>
<comment type="caution">
    <text evidence="1">Lacks conserved residue(s) required for the propagation of feature annotation.</text>
</comment>
<evidence type="ECO:0000313" key="6">
    <source>
        <dbReference type="Proteomes" id="UP000270094"/>
    </source>
</evidence>
<evidence type="ECO:0000259" key="4">
    <source>
        <dbReference type="PROSITE" id="PS50026"/>
    </source>
</evidence>
<keyword evidence="3" id="KW-0812">Transmembrane</keyword>
<accession>A0A3P7JH65</accession>
<dbReference type="PANTHER" id="PTHR24033">
    <property type="entry name" value="EGF-LIKE DOMAIN-CONTAINING PROTEIN"/>
    <property type="match status" value="1"/>
</dbReference>
<dbReference type="InterPro" id="IPR000742">
    <property type="entry name" value="EGF"/>
</dbReference>
<dbReference type="Proteomes" id="UP000270094">
    <property type="component" value="Unassembled WGS sequence"/>
</dbReference>
<feature type="disulfide bond" evidence="1">
    <location>
        <begin position="84"/>
        <end position="93"/>
    </location>
</feature>
<proteinExistence type="predicted"/>
<organism evidence="5 6">
    <name type="scientific">Strongylus vulgaris</name>
    <name type="common">Blood worm</name>
    <dbReference type="NCBI Taxonomy" id="40348"/>
    <lineage>
        <taxon>Eukaryota</taxon>
        <taxon>Metazoa</taxon>
        <taxon>Ecdysozoa</taxon>
        <taxon>Nematoda</taxon>
        <taxon>Chromadorea</taxon>
        <taxon>Rhabditida</taxon>
        <taxon>Rhabditina</taxon>
        <taxon>Rhabditomorpha</taxon>
        <taxon>Strongyloidea</taxon>
        <taxon>Strongylidae</taxon>
        <taxon>Strongylus</taxon>
    </lineage>
</organism>
<dbReference type="SUPFAM" id="SSF57196">
    <property type="entry name" value="EGF/Laminin"/>
    <property type="match status" value="1"/>
</dbReference>
<dbReference type="EMBL" id="UYYB01099594">
    <property type="protein sequence ID" value="VDM77584.1"/>
    <property type="molecule type" value="Genomic_DNA"/>
</dbReference>
<dbReference type="Gene3D" id="2.10.25.10">
    <property type="entry name" value="Laminin"/>
    <property type="match status" value="2"/>
</dbReference>
<evidence type="ECO:0000256" key="1">
    <source>
        <dbReference type="PROSITE-ProRule" id="PRU00076"/>
    </source>
</evidence>